<organism evidence="2 3">
    <name type="scientific">Coccidioides immitis (strain RS)</name>
    <name type="common">Valley fever fungus</name>
    <dbReference type="NCBI Taxonomy" id="246410"/>
    <lineage>
        <taxon>Eukaryota</taxon>
        <taxon>Fungi</taxon>
        <taxon>Dikarya</taxon>
        <taxon>Ascomycota</taxon>
        <taxon>Pezizomycotina</taxon>
        <taxon>Eurotiomycetes</taxon>
        <taxon>Eurotiomycetidae</taxon>
        <taxon>Onygenales</taxon>
        <taxon>Onygenaceae</taxon>
        <taxon>Coccidioides</taxon>
    </lineage>
</organism>
<keyword evidence="1" id="KW-0472">Membrane</keyword>
<dbReference type="EMBL" id="GG704916">
    <property type="protein sequence ID" value="EAS32416.3"/>
    <property type="molecule type" value="Genomic_DNA"/>
</dbReference>
<evidence type="ECO:0000313" key="3">
    <source>
        <dbReference type="Proteomes" id="UP000001261"/>
    </source>
</evidence>
<evidence type="ECO:0000313" key="2">
    <source>
        <dbReference type="EMBL" id="EAS32416.3"/>
    </source>
</evidence>
<feature type="transmembrane region" description="Helical" evidence="1">
    <location>
        <begin position="98"/>
        <end position="119"/>
    </location>
</feature>
<feature type="transmembrane region" description="Helical" evidence="1">
    <location>
        <begin position="47"/>
        <end position="70"/>
    </location>
</feature>
<feature type="transmembrane region" description="Helical" evidence="1">
    <location>
        <begin position="126"/>
        <end position="147"/>
    </location>
</feature>
<keyword evidence="3" id="KW-1185">Reference proteome</keyword>
<dbReference type="GeneID" id="4563296"/>
<keyword evidence="1" id="KW-1133">Transmembrane helix</keyword>
<reference evidence="3" key="2">
    <citation type="journal article" date="2010" name="Genome Res.">
        <title>Population genomic sequencing of Coccidioides fungi reveals recent hybridization and transposon control.</title>
        <authorList>
            <person name="Neafsey D.E."/>
            <person name="Barker B.M."/>
            <person name="Sharpton T.J."/>
            <person name="Stajich J.E."/>
            <person name="Park D.J."/>
            <person name="Whiston E."/>
            <person name="Hung C.-Y."/>
            <person name="McMahan C."/>
            <person name="White J."/>
            <person name="Sykes S."/>
            <person name="Heiman D."/>
            <person name="Young S."/>
            <person name="Zeng Q."/>
            <person name="Abouelleil A."/>
            <person name="Aftuck L."/>
            <person name="Bessette D."/>
            <person name="Brown A."/>
            <person name="FitzGerald M."/>
            <person name="Lui A."/>
            <person name="Macdonald J.P."/>
            <person name="Priest M."/>
            <person name="Orbach M.J."/>
            <person name="Galgiani J.N."/>
            <person name="Kirkland T.N."/>
            <person name="Cole G.T."/>
            <person name="Birren B.W."/>
            <person name="Henn M.R."/>
            <person name="Taylor J.W."/>
            <person name="Rounsley S.D."/>
        </authorList>
    </citation>
    <scope>GENOME REANNOTATION</scope>
    <source>
        <strain evidence="3">RS</strain>
    </source>
</reference>
<accession>J3KBD1</accession>
<name>J3KBD1_COCIM</name>
<sequence length="222" mass="23916">MEVHSLFQLTASAAACLISGGGGHAVWLSSIARRVTWRPASLNQTAVLCQAGVGLLVFAGSVASLVLAVYEPVFNKDEQQSLDLYLSLSTLHSRSSGIFSLSVILLKVLVLLLFFVNGISPGSRRILYSLSMVFTSGELVFLCAWYIRLWVSCARSANEPLQFPTYSYSTCSKAGICNISDIVGTLNSPHYCSLQVATLGVIRMVISLHKLNSGASKEALLH</sequence>
<dbReference type="KEGG" id="cim:CIMG_03440"/>
<keyword evidence="1" id="KW-0812">Transmembrane</keyword>
<protein>
    <submittedName>
        <fullName evidence="2">Uncharacterized protein</fullName>
    </submittedName>
</protein>
<reference evidence="3" key="1">
    <citation type="journal article" date="2009" name="Genome Res.">
        <title>Comparative genomic analyses of the human fungal pathogens Coccidioides and their relatives.</title>
        <authorList>
            <person name="Sharpton T.J."/>
            <person name="Stajich J.E."/>
            <person name="Rounsley S.D."/>
            <person name="Gardner M.J."/>
            <person name="Wortman J.R."/>
            <person name="Jordar V.S."/>
            <person name="Maiti R."/>
            <person name="Kodira C.D."/>
            <person name="Neafsey D.E."/>
            <person name="Zeng Q."/>
            <person name="Hung C.-Y."/>
            <person name="McMahan C."/>
            <person name="Muszewska A."/>
            <person name="Grynberg M."/>
            <person name="Mandel M.A."/>
            <person name="Kellner E.M."/>
            <person name="Barker B.M."/>
            <person name="Galgiani J.N."/>
            <person name="Orbach M.J."/>
            <person name="Kirkland T.N."/>
            <person name="Cole G.T."/>
            <person name="Henn M.R."/>
            <person name="Birren B.W."/>
            <person name="Taylor J.W."/>
        </authorList>
    </citation>
    <scope>NUCLEOTIDE SEQUENCE [LARGE SCALE GENOMIC DNA]</scope>
    <source>
        <strain evidence="3">RS</strain>
    </source>
</reference>
<proteinExistence type="predicted"/>
<dbReference type="InterPro" id="IPR000408">
    <property type="entry name" value="Reg_chr_condens"/>
</dbReference>
<gene>
    <name evidence="2" type="ORF">CIMG_03440</name>
</gene>
<evidence type="ECO:0000256" key="1">
    <source>
        <dbReference type="SAM" id="Phobius"/>
    </source>
</evidence>
<dbReference type="Proteomes" id="UP000001261">
    <property type="component" value="Unassembled WGS sequence"/>
</dbReference>
<feature type="transmembrane region" description="Helical" evidence="1">
    <location>
        <begin position="6"/>
        <end position="27"/>
    </location>
</feature>
<dbReference type="PROSITE" id="PS00626">
    <property type="entry name" value="RCC1_2"/>
    <property type="match status" value="1"/>
</dbReference>
<dbReference type="RefSeq" id="XP_001243999.2">
    <property type="nucleotide sequence ID" value="XM_001243998.2"/>
</dbReference>
<dbReference type="VEuPathDB" id="FungiDB:CIMG_03440"/>
<dbReference type="AlphaFoldDB" id="J3KBD1"/>
<dbReference type="InParanoid" id="J3KBD1"/>
<dbReference type="OrthoDB" id="4210191at2759"/>